<feature type="compositionally biased region" description="Polar residues" evidence="1">
    <location>
        <begin position="9"/>
        <end position="24"/>
    </location>
</feature>
<evidence type="ECO:0000313" key="2">
    <source>
        <dbReference type="EMBL" id="PUZ28014.1"/>
    </source>
</evidence>
<feature type="region of interest" description="Disordered" evidence="1">
    <location>
        <begin position="1"/>
        <end position="29"/>
    </location>
</feature>
<comment type="caution">
    <text evidence="2">The sequence shown here is derived from an EMBL/GenBank/DDBJ whole genome shotgun (WGS) entry which is preliminary data.</text>
</comment>
<accession>A0A2T7BK11</accession>
<reference evidence="2 3" key="1">
    <citation type="submission" date="2018-04" db="EMBL/GenBank/DDBJ databases">
        <title>Chitinophaga fuyangensis sp. nov., isolated from soil in a chemical factory.</title>
        <authorList>
            <person name="Chen K."/>
        </authorList>
    </citation>
    <scope>NUCLEOTIDE SEQUENCE [LARGE SCALE GENOMIC DNA]</scope>
    <source>
        <strain evidence="2 3">LY-1</strain>
    </source>
</reference>
<organism evidence="2 3">
    <name type="scientific">Chitinophaga parva</name>
    <dbReference type="NCBI Taxonomy" id="2169414"/>
    <lineage>
        <taxon>Bacteria</taxon>
        <taxon>Pseudomonadati</taxon>
        <taxon>Bacteroidota</taxon>
        <taxon>Chitinophagia</taxon>
        <taxon>Chitinophagales</taxon>
        <taxon>Chitinophagaceae</taxon>
        <taxon>Chitinophaga</taxon>
    </lineage>
</organism>
<dbReference type="Proteomes" id="UP000244450">
    <property type="component" value="Unassembled WGS sequence"/>
</dbReference>
<name>A0A2T7BK11_9BACT</name>
<keyword evidence="3" id="KW-1185">Reference proteome</keyword>
<gene>
    <name evidence="2" type="ORF">DCC81_00575</name>
</gene>
<evidence type="ECO:0000256" key="1">
    <source>
        <dbReference type="SAM" id="MobiDB-lite"/>
    </source>
</evidence>
<proteinExistence type="predicted"/>
<dbReference type="AlphaFoldDB" id="A0A2T7BK11"/>
<sequence length="104" mass="11644">MVSVPTAVNHATMNQNPNPNQSSYEPEAGHSYSEKIDAFKKDLDAIEARHPDLFASRGDKLADHYVLDATNTRAGFRFLPDSDLPESVKEECICAYRKEFALVE</sequence>
<dbReference type="EMBL" id="QCYK01000001">
    <property type="protein sequence ID" value="PUZ28014.1"/>
    <property type="molecule type" value="Genomic_DNA"/>
</dbReference>
<protein>
    <submittedName>
        <fullName evidence="2">Uncharacterized protein</fullName>
    </submittedName>
</protein>
<evidence type="ECO:0000313" key="3">
    <source>
        <dbReference type="Proteomes" id="UP000244450"/>
    </source>
</evidence>